<dbReference type="GO" id="GO:0000931">
    <property type="term" value="C:gamma-tubulin ring complex"/>
    <property type="evidence" value="ECO:0007669"/>
    <property type="project" value="InterPro"/>
</dbReference>
<reference evidence="9 10" key="1">
    <citation type="journal article" date="2018" name="Mol. Biol. Evol.">
        <title>Broad Genomic Sampling Reveals a Smut Pathogenic Ancestry of the Fungal Clade Ustilaginomycotina.</title>
        <authorList>
            <person name="Kijpornyongpan T."/>
            <person name="Mondo S.J."/>
            <person name="Barry K."/>
            <person name="Sandor L."/>
            <person name="Lee J."/>
            <person name="Lipzen A."/>
            <person name="Pangilinan J."/>
            <person name="LaButti K."/>
            <person name="Hainaut M."/>
            <person name="Henrissat B."/>
            <person name="Grigoriev I.V."/>
            <person name="Spatafora J.W."/>
            <person name="Aime M.C."/>
        </authorList>
    </citation>
    <scope>NUCLEOTIDE SEQUENCE [LARGE SCALE GENOMIC DNA]</scope>
    <source>
        <strain evidence="9 10">MCA 3645</strain>
    </source>
</reference>
<comment type="similarity">
    <text evidence="3">Belongs to the MOZART1 family.</text>
</comment>
<dbReference type="Pfam" id="PF12554">
    <property type="entry name" value="MOZART1"/>
    <property type="match status" value="1"/>
</dbReference>
<proteinExistence type="inferred from homology"/>
<evidence type="ECO:0000256" key="3">
    <source>
        <dbReference type="ARBA" id="ARBA00011015"/>
    </source>
</evidence>
<sequence length="133" mass="15016">MERQTSAAANDTLQVLYDLSQLLNTGLSLQQLRACVELVENGINAEAVARRSRQKSKSTVNEPQTRDKPNHESICSLDLFKSHVNAFRDLATLFTHHIFSDSWLHLLNHCDKASIAFIVSSAREHPRPGHRSR</sequence>
<dbReference type="AlphaFoldDB" id="A0A317Y0F3"/>
<evidence type="ECO:0000313" key="10">
    <source>
        <dbReference type="Proteomes" id="UP000246740"/>
    </source>
</evidence>
<dbReference type="Proteomes" id="UP000246740">
    <property type="component" value="Unassembled WGS sequence"/>
</dbReference>
<dbReference type="InParanoid" id="A0A317Y0F3"/>
<dbReference type="GO" id="GO:0090307">
    <property type="term" value="P:mitotic spindle assembly"/>
    <property type="evidence" value="ECO:0007669"/>
    <property type="project" value="TreeGrafter"/>
</dbReference>
<keyword evidence="5" id="KW-0963">Cytoplasm</keyword>
<evidence type="ECO:0000256" key="8">
    <source>
        <dbReference type="SAM" id="MobiDB-lite"/>
    </source>
</evidence>
<dbReference type="GO" id="GO:0044732">
    <property type="term" value="C:mitotic spindle pole body"/>
    <property type="evidence" value="ECO:0007669"/>
    <property type="project" value="TreeGrafter"/>
</dbReference>
<dbReference type="GO" id="GO:0005819">
    <property type="term" value="C:spindle"/>
    <property type="evidence" value="ECO:0007669"/>
    <property type="project" value="TreeGrafter"/>
</dbReference>
<comment type="function">
    <text evidence="1">Required for gamma-tubulin complex recruitment to the microtubule organizing center (MTOC).</text>
</comment>
<dbReference type="PANTHER" id="PTHR28520">
    <property type="entry name" value="MITOTIC-SPINDLE ORGANIZING PROTEIN 1"/>
    <property type="match status" value="1"/>
</dbReference>
<dbReference type="GO" id="GO:0033566">
    <property type="term" value="P:gamma-tubulin complex localization"/>
    <property type="evidence" value="ECO:0007669"/>
    <property type="project" value="InterPro"/>
</dbReference>
<evidence type="ECO:0000313" key="9">
    <source>
        <dbReference type="EMBL" id="PWZ03109.1"/>
    </source>
</evidence>
<evidence type="ECO:0000256" key="6">
    <source>
        <dbReference type="ARBA" id="ARBA00023212"/>
    </source>
</evidence>
<protein>
    <recommendedName>
        <fullName evidence="4">Mitotic-spindle organizing protein 1</fullName>
    </recommendedName>
    <alternativeName>
        <fullName evidence="7">Mitotic-spindle organizing protein associated with a ring of gamma-tubulin 1</fullName>
    </alternativeName>
</protein>
<evidence type="ECO:0000256" key="4">
    <source>
        <dbReference type="ARBA" id="ARBA00016992"/>
    </source>
</evidence>
<comment type="subcellular location">
    <subcellularLocation>
        <location evidence="2">Cytoplasm</location>
        <location evidence="2">Cytoskeleton</location>
        <location evidence="2">Microtubule organizing center</location>
    </subcellularLocation>
</comment>
<keyword evidence="6" id="KW-0206">Cytoskeleton</keyword>
<feature type="region of interest" description="Disordered" evidence="8">
    <location>
        <begin position="48"/>
        <end position="71"/>
    </location>
</feature>
<gene>
    <name evidence="9" type="ORF">BCV70DRAFT_11846</name>
</gene>
<name>A0A317Y0F3_9BASI</name>
<accession>A0A317Y0F3</accession>
<dbReference type="OrthoDB" id="48571at2759"/>
<dbReference type="EMBL" id="KZ819188">
    <property type="protein sequence ID" value="PWZ03109.1"/>
    <property type="molecule type" value="Genomic_DNA"/>
</dbReference>
<dbReference type="GO" id="GO:0051415">
    <property type="term" value="P:microtubule nucleation by interphase microtubule organizing center"/>
    <property type="evidence" value="ECO:0007669"/>
    <property type="project" value="TreeGrafter"/>
</dbReference>
<evidence type="ECO:0000256" key="5">
    <source>
        <dbReference type="ARBA" id="ARBA00022490"/>
    </source>
</evidence>
<dbReference type="PANTHER" id="PTHR28520:SF2">
    <property type="entry name" value="MITOTIC-SPINDLE ORGANIZING PROTEIN 1"/>
    <property type="match status" value="1"/>
</dbReference>
<organism evidence="9 10">
    <name type="scientific">Testicularia cyperi</name>
    <dbReference type="NCBI Taxonomy" id="1882483"/>
    <lineage>
        <taxon>Eukaryota</taxon>
        <taxon>Fungi</taxon>
        <taxon>Dikarya</taxon>
        <taxon>Basidiomycota</taxon>
        <taxon>Ustilaginomycotina</taxon>
        <taxon>Ustilaginomycetes</taxon>
        <taxon>Ustilaginales</taxon>
        <taxon>Anthracoideaceae</taxon>
        <taxon>Testicularia</taxon>
    </lineage>
</organism>
<dbReference type="GO" id="GO:0031021">
    <property type="term" value="C:interphase microtubule organizing center"/>
    <property type="evidence" value="ECO:0007669"/>
    <property type="project" value="TreeGrafter"/>
</dbReference>
<evidence type="ECO:0000256" key="1">
    <source>
        <dbReference type="ARBA" id="ARBA00003060"/>
    </source>
</evidence>
<dbReference type="STRING" id="1882483.A0A317Y0F3"/>
<evidence type="ECO:0000256" key="2">
    <source>
        <dbReference type="ARBA" id="ARBA00004267"/>
    </source>
</evidence>
<keyword evidence="10" id="KW-1185">Reference proteome</keyword>
<dbReference type="InterPro" id="IPR022214">
    <property type="entry name" value="MZT1"/>
</dbReference>
<evidence type="ECO:0000256" key="7">
    <source>
        <dbReference type="ARBA" id="ARBA00029810"/>
    </source>
</evidence>